<evidence type="ECO:0000256" key="6">
    <source>
        <dbReference type="SAM" id="Coils"/>
    </source>
</evidence>
<comment type="caution">
    <text evidence="8">The sequence shown here is derived from an EMBL/GenBank/DDBJ whole genome shotgun (WGS) entry which is preliminary data.</text>
</comment>
<protein>
    <recommendedName>
        <fullName evidence="5">GTPase HflX</fullName>
    </recommendedName>
    <alternativeName>
        <fullName evidence="5">GTP-binding protein HflX</fullName>
    </alternativeName>
</protein>
<keyword evidence="6" id="KW-0175">Coiled coil</keyword>
<dbReference type="Gene3D" id="6.10.250.2860">
    <property type="match status" value="1"/>
</dbReference>
<evidence type="ECO:0000313" key="8">
    <source>
        <dbReference type="EMBL" id="GLC31678.1"/>
    </source>
</evidence>
<organism evidence="8 9">
    <name type="scientific">Clostridium omnivorum</name>
    <dbReference type="NCBI Taxonomy" id="1604902"/>
    <lineage>
        <taxon>Bacteria</taxon>
        <taxon>Bacillati</taxon>
        <taxon>Bacillota</taxon>
        <taxon>Clostridia</taxon>
        <taxon>Eubacteriales</taxon>
        <taxon>Clostridiaceae</taxon>
        <taxon>Clostridium</taxon>
    </lineage>
</organism>
<dbReference type="PANTHER" id="PTHR10229">
    <property type="entry name" value="GTP-BINDING PROTEIN HFLX"/>
    <property type="match status" value="1"/>
</dbReference>
<keyword evidence="3" id="KW-0460">Magnesium</keyword>
<dbReference type="InterPro" id="IPR025121">
    <property type="entry name" value="GTPase_HflX_N"/>
</dbReference>
<dbReference type="InterPro" id="IPR030394">
    <property type="entry name" value="G_HFLX_dom"/>
</dbReference>
<dbReference type="InterPro" id="IPR042108">
    <property type="entry name" value="GTPase_HflX_N_sf"/>
</dbReference>
<evidence type="ECO:0000256" key="4">
    <source>
        <dbReference type="ARBA" id="ARBA00023134"/>
    </source>
</evidence>
<comment type="similarity">
    <text evidence="5">Belongs to the TRAFAC class OBG-HflX-like GTPase superfamily. HflX GTPase family.</text>
</comment>
<dbReference type="NCBIfam" id="TIGR03156">
    <property type="entry name" value="GTP_HflX"/>
    <property type="match status" value="1"/>
</dbReference>
<dbReference type="InterPro" id="IPR027417">
    <property type="entry name" value="P-loop_NTPase"/>
</dbReference>
<dbReference type="Gene3D" id="3.40.50.11060">
    <property type="entry name" value="GTPase HflX, N-terminal domain"/>
    <property type="match status" value="1"/>
</dbReference>
<dbReference type="HAMAP" id="MF_00900">
    <property type="entry name" value="GTPase_HflX"/>
    <property type="match status" value="1"/>
</dbReference>
<dbReference type="RefSeq" id="WP_264851009.1">
    <property type="nucleotide sequence ID" value="NZ_BRXR01000001.1"/>
</dbReference>
<dbReference type="SUPFAM" id="SSF52540">
    <property type="entry name" value="P-loop containing nucleoside triphosphate hydrolases"/>
    <property type="match status" value="1"/>
</dbReference>
<feature type="domain" description="Hflx-type G" evidence="7">
    <location>
        <begin position="197"/>
        <end position="365"/>
    </location>
</feature>
<dbReference type="Pfam" id="PF16360">
    <property type="entry name" value="GTP-bdg_M"/>
    <property type="match status" value="1"/>
</dbReference>
<comment type="subcellular location">
    <subcellularLocation>
        <location evidence="5">Cytoplasm</location>
    </subcellularLocation>
    <text evidence="5">May associate with membranes.</text>
</comment>
<evidence type="ECO:0000313" key="9">
    <source>
        <dbReference type="Proteomes" id="UP001208567"/>
    </source>
</evidence>
<sequence length="422" mass="47982">MEQEQRAIIVGCNLKNDKEFFNMMKELSSLADACDIEVVGEITQKLERVYFSHYLGKGKIQELFTLIHEKDVNVVIFNDELSPSQIRNLDTALKCKVIDRTTLILDILAKRAKSKEAQLQVEIAKLQYVLPRVTGLGGSLSRQEGSVRFISRGSGETKLELDHRKIKDKISGLQAELETLVIQRQNQRKQRKKSGIPAVALVGYTNAGKSSIMNSLIDLYGSSIDKKVFEKDMLFATLETYVRNIKLPNNKSFLLSDTVGFISKLPHQLVDAFRSTLEEITEADMLVHVVDYSNPNYKQHIEVTKDTLKELGADTIPIIYAYNKTDLVEGEITKDEKDCIYISAKNKAGIDELVNEISKRDFLQHVFCQLLIPYEKGNILSYLKDNANIKSTEYNSDGVLISMECKESDYERYKQFESLIKI</sequence>
<keyword evidence="4 5" id="KW-0342">GTP-binding</keyword>
<evidence type="ECO:0000256" key="5">
    <source>
        <dbReference type="HAMAP-Rule" id="MF_00900"/>
    </source>
</evidence>
<keyword evidence="1" id="KW-0479">Metal-binding</keyword>
<dbReference type="InterPro" id="IPR006073">
    <property type="entry name" value="GTP-bd"/>
</dbReference>
<name>A0ABQ5N8V5_9CLOT</name>
<dbReference type="PROSITE" id="PS51705">
    <property type="entry name" value="G_HFLX"/>
    <property type="match status" value="1"/>
</dbReference>
<dbReference type="EMBL" id="BRXR01000001">
    <property type="protein sequence ID" value="GLC31678.1"/>
    <property type="molecule type" value="Genomic_DNA"/>
</dbReference>
<keyword evidence="5" id="KW-0963">Cytoplasm</keyword>
<evidence type="ECO:0000259" key="7">
    <source>
        <dbReference type="PROSITE" id="PS51705"/>
    </source>
</evidence>
<evidence type="ECO:0000256" key="2">
    <source>
        <dbReference type="ARBA" id="ARBA00022741"/>
    </source>
</evidence>
<keyword evidence="2 5" id="KW-0547">Nucleotide-binding</keyword>
<keyword evidence="9" id="KW-1185">Reference proteome</keyword>
<comment type="function">
    <text evidence="5">GTPase that associates with the 50S ribosomal subunit and may have a role during protein synthesis or ribosome biogenesis.</text>
</comment>
<dbReference type="PRINTS" id="PR00326">
    <property type="entry name" value="GTP1OBG"/>
</dbReference>
<gene>
    <name evidence="8" type="primary">hflX_2</name>
    <name evidence="5" type="synonym">hflX</name>
    <name evidence="8" type="ORF">bsdE14_30880</name>
</gene>
<proteinExistence type="inferred from homology"/>
<evidence type="ECO:0000256" key="3">
    <source>
        <dbReference type="ARBA" id="ARBA00022842"/>
    </source>
</evidence>
<dbReference type="InterPro" id="IPR016496">
    <property type="entry name" value="GTPase_HflX"/>
</dbReference>
<evidence type="ECO:0000256" key="1">
    <source>
        <dbReference type="ARBA" id="ARBA00022723"/>
    </source>
</evidence>
<dbReference type="Gene3D" id="3.40.50.300">
    <property type="entry name" value="P-loop containing nucleotide triphosphate hydrolases"/>
    <property type="match status" value="1"/>
</dbReference>
<dbReference type="Pfam" id="PF13167">
    <property type="entry name" value="GTP-bdg_N"/>
    <property type="match status" value="1"/>
</dbReference>
<feature type="coiled-coil region" evidence="6">
    <location>
        <begin position="163"/>
        <end position="190"/>
    </location>
</feature>
<comment type="subunit">
    <text evidence="5">Monomer. Associates with the 50S ribosomal subunit.</text>
</comment>
<dbReference type="CDD" id="cd01878">
    <property type="entry name" value="HflX"/>
    <property type="match status" value="1"/>
</dbReference>
<dbReference type="InterPro" id="IPR032305">
    <property type="entry name" value="GTP-bd_M"/>
</dbReference>
<accession>A0ABQ5N8V5</accession>
<reference evidence="8 9" key="1">
    <citation type="journal article" date="2024" name="Int. J. Syst. Evol. Microbiol.">
        <title>Clostridium omnivorum sp. nov., isolated from anoxic soil under the treatment of reductive soil disinfestation.</title>
        <authorList>
            <person name="Ueki A."/>
            <person name="Tonouchi A."/>
            <person name="Kaku N."/>
            <person name="Honma S."/>
            <person name="Ueki K."/>
        </authorList>
    </citation>
    <scope>NUCLEOTIDE SEQUENCE [LARGE SCALE GENOMIC DNA]</scope>
    <source>
        <strain evidence="8 9">E14</strain>
    </source>
</reference>
<dbReference type="Proteomes" id="UP001208567">
    <property type="component" value="Unassembled WGS sequence"/>
</dbReference>
<dbReference type="Pfam" id="PF01926">
    <property type="entry name" value="MMR_HSR1"/>
    <property type="match status" value="1"/>
</dbReference>
<dbReference type="PANTHER" id="PTHR10229:SF4">
    <property type="entry name" value="GTPASE HFLX"/>
    <property type="match status" value="1"/>
</dbReference>
<dbReference type="PIRSF" id="PIRSF006809">
    <property type="entry name" value="GTP-binding_hflX_prd"/>
    <property type="match status" value="1"/>
</dbReference>